<feature type="domain" description="DAGKc" evidence="1">
    <location>
        <begin position="166"/>
        <end position="323"/>
    </location>
</feature>
<dbReference type="PANTHER" id="PTHR12358:SF111">
    <property type="entry name" value="CERAMIDE KINASE, ISOFORM A"/>
    <property type="match status" value="1"/>
</dbReference>
<dbReference type="OrthoDB" id="530923at2759"/>
<reference evidence="2" key="2">
    <citation type="submission" date="2022-10" db="EMBL/GenBank/DDBJ databases">
        <authorList>
            <consortium name="ENA_rothamsted_submissions"/>
            <consortium name="culmorum"/>
            <person name="King R."/>
        </authorList>
    </citation>
    <scope>NUCLEOTIDE SEQUENCE</scope>
</reference>
<evidence type="ECO:0000313" key="3">
    <source>
        <dbReference type="Proteomes" id="UP001153620"/>
    </source>
</evidence>
<dbReference type="GO" id="GO:0001729">
    <property type="term" value="F:ceramide kinase activity"/>
    <property type="evidence" value="ECO:0007669"/>
    <property type="project" value="TreeGrafter"/>
</dbReference>
<organism evidence="2 3">
    <name type="scientific">Chironomus riparius</name>
    <dbReference type="NCBI Taxonomy" id="315576"/>
    <lineage>
        <taxon>Eukaryota</taxon>
        <taxon>Metazoa</taxon>
        <taxon>Ecdysozoa</taxon>
        <taxon>Arthropoda</taxon>
        <taxon>Hexapoda</taxon>
        <taxon>Insecta</taxon>
        <taxon>Pterygota</taxon>
        <taxon>Neoptera</taxon>
        <taxon>Endopterygota</taxon>
        <taxon>Diptera</taxon>
        <taxon>Nematocera</taxon>
        <taxon>Chironomoidea</taxon>
        <taxon>Chironomidae</taxon>
        <taxon>Chironominae</taxon>
        <taxon>Chironomus</taxon>
    </lineage>
</organism>
<dbReference type="SMART" id="SM00046">
    <property type="entry name" value="DAGKc"/>
    <property type="match status" value="1"/>
</dbReference>
<dbReference type="AlphaFoldDB" id="A0A9N9S2W2"/>
<protein>
    <recommendedName>
        <fullName evidence="1">DAGKc domain-containing protein</fullName>
    </recommendedName>
</protein>
<dbReference type="Pfam" id="PF00781">
    <property type="entry name" value="DAGK_cat"/>
    <property type="match status" value="1"/>
</dbReference>
<dbReference type="InterPro" id="IPR017438">
    <property type="entry name" value="ATP-NAD_kinase_N"/>
</dbReference>
<accession>A0A9N9S2W2</accession>
<evidence type="ECO:0000259" key="1">
    <source>
        <dbReference type="PROSITE" id="PS50146"/>
    </source>
</evidence>
<dbReference type="PANTHER" id="PTHR12358">
    <property type="entry name" value="SPHINGOSINE KINASE"/>
    <property type="match status" value="1"/>
</dbReference>
<dbReference type="InterPro" id="IPR050187">
    <property type="entry name" value="Lipid_Phosphate_FormReg"/>
</dbReference>
<dbReference type="InterPro" id="IPR001206">
    <property type="entry name" value="Diacylglycerol_kinase_cat_dom"/>
</dbReference>
<dbReference type="Proteomes" id="UP001153620">
    <property type="component" value="Chromosome 3"/>
</dbReference>
<dbReference type="GO" id="GO:0016020">
    <property type="term" value="C:membrane"/>
    <property type="evidence" value="ECO:0007669"/>
    <property type="project" value="GOC"/>
</dbReference>
<gene>
    <name evidence="2" type="ORF">CHIRRI_LOCUS11040</name>
</gene>
<dbReference type="PROSITE" id="PS50146">
    <property type="entry name" value="DAGK"/>
    <property type="match status" value="1"/>
</dbReference>
<dbReference type="Pfam" id="PF19280">
    <property type="entry name" value="CERK_C"/>
    <property type="match status" value="1"/>
</dbReference>
<dbReference type="InterPro" id="IPR045363">
    <property type="entry name" value="CERK_C"/>
</dbReference>
<evidence type="ECO:0000313" key="2">
    <source>
        <dbReference type="EMBL" id="CAG9808196.1"/>
    </source>
</evidence>
<dbReference type="SUPFAM" id="SSF111331">
    <property type="entry name" value="NAD kinase/diacylglycerol kinase-like"/>
    <property type="match status" value="1"/>
</dbReference>
<dbReference type="InterPro" id="IPR016064">
    <property type="entry name" value="NAD/diacylglycerol_kinase_sf"/>
</dbReference>
<reference evidence="2" key="1">
    <citation type="submission" date="2022-01" db="EMBL/GenBank/DDBJ databases">
        <authorList>
            <person name="King R."/>
        </authorList>
    </citation>
    <scope>NUCLEOTIDE SEQUENCE</scope>
</reference>
<dbReference type="GO" id="GO:0006672">
    <property type="term" value="P:ceramide metabolic process"/>
    <property type="evidence" value="ECO:0007669"/>
    <property type="project" value="TreeGrafter"/>
</dbReference>
<name>A0A9N9S2W2_9DIPT</name>
<sequence>MSTKDYQDLNNVVLLNTFQIDKKRYRVFYNNETLIWEKEKSNKNKISIPIHDVISVSYPNRKNSSTTSTPQHTQQAFPVLNTTTSYNSVEIQNNSINNVDDFRCFTINYAKRCIDPKVQDVGSASSKKSCHNINNWRIHSITLHNNDKYIIKEWHDTLSKILNSLKRPRKLLLFINPYGGKKNALQLYEKYAKPIFQMANVDVSVIISQRPNQIFDLVMQQHLDQFDGIACSGGDGTFSELFNGLIYRKMMNEHSSSLENNEQLNIDFDNIQTPDIPCGIIPAGSTDTIAYCMHGTTDVKTCIIHIVLGQTTGLDISSISTDRGLIKFYASVVAYGYLGDIAFENDQYRFLGPKRYEYVGFKKILMNRGYDAELMLLQEPESNSSQVNENSNVCDNEQELKCYENCNVCSKPRTYNNNNNNNTDVIKPDNEGDEKYKRITGKFFMVNSANISCACERSPSGFSPYCHLGDGYMHLVLVRHGGFFQNIKLLLKLASKKGQIAEYPFVELYRTKKFYFKALNSNSEGSLTDSTLPISVGPNRYSSVWNCDGEVVQDTDVVVRSHRQLLTVYRRGAISEDAVESSNGCCCCC</sequence>
<keyword evidence="3" id="KW-1185">Reference proteome</keyword>
<dbReference type="Gene3D" id="2.60.200.40">
    <property type="match status" value="1"/>
</dbReference>
<dbReference type="Gene3D" id="3.40.50.10330">
    <property type="entry name" value="Probable inorganic polyphosphate/atp-NAD kinase, domain 1"/>
    <property type="match status" value="1"/>
</dbReference>
<dbReference type="EMBL" id="OU895879">
    <property type="protein sequence ID" value="CAG9808196.1"/>
    <property type="molecule type" value="Genomic_DNA"/>
</dbReference>
<proteinExistence type="predicted"/>